<feature type="region of interest" description="Disordered" evidence="1">
    <location>
        <begin position="505"/>
        <end position="526"/>
    </location>
</feature>
<evidence type="ECO:0000313" key="3">
    <source>
        <dbReference type="Proteomes" id="UP001530293"/>
    </source>
</evidence>
<dbReference type="SUPFAM" id="SSF53448">
    <property type="entry name" value="Nucleotide-diphospho-sugar transferases"/>
    <property type="match status" value="1"/>
</dbReference>
<dbReference type="PANTHER" id="PTHR22916:SF3">
    <property type="entry name" value="UDP-GLCNAC:BETAGAL BETA-1,3-N-ACETYLGLUCOSAMINYLTRANSFERASE-LIKE PROTEIN 1"/>
    <property type="match status" value="1"/>
</dbReference>
<gene>
    <name evidence="2" type="ORF">ACHAWU_009055</name>
</gene>
<protein>
    <recommendedName>
        <fullName evidence="4">Glycosyltransferase 2-like domain-containing protein</fullName>
    </recommendedName>
</protein>
<evidence type="ECO:0000256" key="1">
    <source>
        <dbReference type="SAM" id="MobiDB-lite"/>
    </source>
</evidence>
<keyword evidence="3" id="KW-1185">Reference proteome</keyword>
<dbReference type="PANTHER" id="PTHR22916">
    <property type="entry name" value="GLYCOSYLTRANSFERASE"/>
    <property type="match status" value="1"/>
</dbReference>
<name>A0ABD3MLB6_9STRA</name>
<dbReference type="Proteomes" id="UP001530293">
    <property type="component" value="Unassembled WGS sequence"/>
</dbReference>
<sequence length="569" mass="64008">MIVAKVKVDVITAIYNAETTIEETVRSAMHQEIPPNLIHRLLLQLPAVLSTNNTQLRRRIHFDICICCYDDASTDNSMAVLSSLEKVTNWEGASSDANEDTDSEIVTIRTRLLIGSAPIGTSSRGAGYARNQAVKLRDDNDIENVTNDDKITEGQEHEQLHFLCILDSDDIMHSTRIAEQTCAMLSLGAEQREKMLMGCQFDRIPKDSTNHYSQWANSLSDERLYLEKFRECTLIQPTWFLSKACFERIGGYLEAPTLDDDLVPSKRPKLCSESLESDDDNVLSALDSNGSNSHSYRLVHPSEVLDSTINNDVHPWEKRTLGSCHEKAINTLRLAEDTRFFYAHLHAGGRLYLHRTPTPLLSYRHRAGMSQSSSTPRKLLLKLRAKAWEDLIFYSTKSGEAYDNTIWSGGFVIWGAGRDGKDFLKALSPPVASKVICFVDVDQKKIETTKWYENPTLGNRRIPILHFSVLAKRDVSGEVKFGHIDKKRCGEDQFSLVSVQRIESNDRIHAPENNENDKNKKPSASTIEPEVLQQLPVVVCVAMYRSNGALESNVASIGRTEGVDLWHIS</sequence>
<evidence type="ECO:0000313" key="2">
    <source>
        <dbReference type="EMBL" id="KAL3763631.1"/>
    </source>
</evidence>
<dbReference type="AlphaFoldDB" id="A0ABD3MLB6"/>
<organism evidence="2 3">
    <name type="scientific">Discostella pseudostelligera</name>
    <dbReference type="NCBI Taxonomy" id="259834"/>
    <lineage>
        <taxon>Eukaryota</taxon>
        <taxon>Sar</taxon>
        <taxon>Stramenopiles</taxon>
        <taxon>Ochrophyta</taxon>
        <taxon>Bacillariophyta</taxon>
        <taxon>Coscinodiscophyceae</taxon>
        <taxon>Thalassiosirophycidae</taxon>
        <taxon>Stephanodiscales</taxon>
        <taxon>Stephanodiscaceae</taxon>
        <taxon>Discostella</taxon>
    </lineage>
</organism>
<dbReference type="Gene3D" id="3.90.550.10">
    <property type="entry name" value="Spore Coat Polysaccharide Biosynthesis Protein SpsA, Chain A"/>
    <property type="match status" value="1"/>
</dbReference>
<accession>A0ABD3MLB6</accession>
<dbReference type="InterPro" id="IPR029044">
    <property type="entry name" value="Nucleotide-diphossugar_trans"/>
</dbReference>
<dbReference type="GO" id="GO:0016757">
    <property type="term" value="F:glycosyltransferase activity"/>
    <property type="evidence" value="ECO:0007669"/>
    <property type="project" value="UniProtKB-ARBA"/>
</dbReference>
<proteinExistence type="predicted"/>
<feature type="compositionally biased region" description="Basic and acidic residues" evidence="1">
    <location>
        <begin position="505"/>
        <end position="520"/>
    </location>
</feature>
<reference evidence="2 3" key="1">
    <citation type="submission" date="2024-10" db="EMBL/GenBank/DDBJ databases">
        <title>Updated reference genomes for cyclostephanoid diatoms.</title>
        <authorList>
            <person name="Roberts W.R."/>
            <person name="Alverson A.J."/>
        </authorList>
    </citation>
    <scope>NUCLEOTIDE SEQUENCE [LARGE SCALE GENOMIC DNA]</scope>
    <source>
        <strain evidence="2 3">AJA232-27</strain>
    </source>
</reference>
<evidence type="ECO:0008006" key="4">
    <source>
        <dbReference type="Google" id="ProtNLM"/>
    </source>
</evidence>
<comment type="caution">
    <text evidence="2">The sequence shown here is derived from an EMBL/GenBank/DDBJ whole genome shotgun (WGS) entry which is preliminary data.</text>
</comment>
<dbReference type="EMBL" id="JALLBG020000118">
    <property type="protein sequence ID" value="KAL3763631.1"/>
    <property type="molecule type" value="Genomic_DNA"/>
</dbReference>